<sequence length="42" mass="4621">MGAAQTLLGDGHDVLRLMKAGGWKSATTVMRYVDRAEIDVWT</sequence>
<dbReference type="Gene3D" id="1.10.443.10">
    <property type="entry name" value="Intergrase catalytic core"/>
    <property type="match status" value="1"/>
</dbReference>
<keyword evidence="1" id="KW-0233">DNA recombination</keyword>
<dbReference type="SUPFAM" id="SSF56349">
    <property type="entry name" value="DNA breaking-rejoining enzymes"/>
    <property type="match status" value="1"/>
</dbReference>
<gene>
    <name evidence="2" type="ORF">K1X15_10495</name>
</gene>
<dbReference type="InterPro" id="IPR013762">
    <property type="entry name" value="Integrase-like_cat_sf"/>
</dbReference>
<dbReference type="InterPro" id="IPR011010">
    <property type="entry name" value="DNA_brk_join_enz"/>
</dbReference>
<dbReference type="EMBL" id="CP080590">
    <property type="protein sequence ID" value="QYO75098.1"/>
    <property type="molecule type" value="Genomic_DNA"/>
</dbReference>
<organism evidence="2 3">
    <name type="scientific">Devosia salina</name>
    <dbReference type="NCBI Taxonomy" id="2860336"/>
    <lineage>
        <taxon>Bacteria</taxon>
        <taxon>Pseudomonadati</taxon>
        <taxon>Pseudomonadota</taxon>
        <taxon>Alphaproteobacteria</taxon>
        <taxon>Hyphomicrobiales</taxon>
        <taxon>Devosiaceae</taxon>
        <taxon>Devosia</taxon>
    </lineage>
</organism>
<evidence type="ECO:0000313" key="3">
    <source>
        <dbReference type="Proteomes" id="UP000825799"/>
    </source>
</evidence>
<dbReference type="Proteomes" id="UP000825799">
    <property type="component" value="Chromosome"/>
</dbReference>
<evidence type="ECO:0000313" key="2">
    <source>
        <dbReference type="EMBL" id="QYO75098.1"/>
    </source>
</evidence>
<proteinExistence type="predicted"/>
<name>A0ABX8W8A6_9HYPH</name>
<keyword evidence="3" id="KW-1185">Reference proteome</keyword>
<reference evidence="2 3" key="1">
    <citation type="submission" date="2021-08" db="EMBL/GenBank/DDBJ databases">
        <title>Devosia salina sp. nov., isolated from the South China Sea sediment.</title>
        <authorList>
            <person name="Zhou Z."/>
        </authorList>
    </citation>
    <scope>NUCLEOTIDE SEQUENCE [LARGE SCALE GENOMIC DNA]</scope>
    <source>
        <strain evidence="2 3">SCS-3</strain>
    </source>
</reference>
<accession>A0ABX8W8A6</accession>
<evidence type="ECO:0008006" key="4">
    <source>
        <dbReference type="Google" id="ProtNLM"/>
    </source>
</evidence>
<protein>
    <recommendedName>
        <fullName evidence="4">Phage integrase family protein</fullName>
    </recommendedName>
</protein>
<dbReference type="RefSeq" id="WP_220303562.1">
    <property type="nucleotide sequence ID" value="NZ_CP080590.1"/>
</dbReference>
<evidence type="ECO:0000256" key="1">
    <source>
        <dbReference type="ARBA" id="ARBA00023172"/>
    </source>
</evidence>